<dbReference type="Proteomes" id="UP001219934">
    <property type="component" value="Unassembled WGS sequence"/>
</dbReference>
<dbReference type="EMBL" id="JAPTMU010000323">
    <property type="protein sequence ID" value="KAJ4919220.1"/>
    <property type="molecule type" value="Genomic_DNA"/>
</dbReference>
<name>A0AAD6A6F0_9TELE</name>
<organism evidence="5 6">
    <name type="scientific">Pogonophryne albipinna</name>
    <dbReference type="NCBI Taxonomy" id="1090488"/>
    <lineage>
        <taxon>Eukaryota</taxon>
        <taxon>Metazoa</taxon>
        <taxon>Chordata</taxon>
        <taxon>Craniata</taxon>
        <taxon>Vertebrata</taxon>
        <taxon>Euteleostomi</taxon>
        <taxon>Actinopterygii</taxon>
        <taxon>Neopterygii</taxon>
        <taxon>Teleostei</taxon>
        <taxon>Neoteleostei</taxon>
        <taxon>Acanthomorphata</taxon>
        <taxon>Eupercaria</taxon>
        <taxon>Perciformes</taxon>
        <taxon>Notothenioidei</taxon>
        <taxon>Pogonophryne</taxon>
    </lineage>
</organism>
<dbReference type="InterPro" id="IPR039896">
    <property type="entry name" value="Red-like"/>
</dbReference>
<proteinExistence type="predicted"/>
<feature type="compositionally biased region" description="Basic and acidic residues" evidence="3">
    <location>
        <begin position="70"/>
        <end position="116"/>
    </location>
</feature>
<sequence>MEAQTTLTTNDIVISKLTQILSYLRQGTRHKKIKKKDKGKLDDKRAPEADISIFEDIGDYIPSAGSSSKPPKDKERHRERERERERERDREREREKEREEESKIRARHSYFEKPEAEETTGQ</sequence>
<feature type="domain" description="RED-like N-terminal" evidence="4">
    <location>
        <begin position="1"/>
        <end position="37"/>
    </location>
</feature>
<dbReference type="Pfam" id="PF07808">
    <property type="entry name" value="RED_N"/>
    <property type="match status" value="1"/>
</dbReference>
<gene>
    <name evidence="5" type="ORF">JOQ06_007862</name>
</gene>
<dbReference type="PANTHER" id="PTHR12765">
    <property type="entry name" value="RED PROTEIN IK FACTOR CYTOKINE IK"/>
    <property type="match status" value="1"/>
</dbReference>
<reference evidence="5" key="1">
    <citation type="submission" date="2022-11" db="EMBL/GenBank/DDBJ databases">
        <title>Chromosome-level genome of Pogonophryne albipinna.</title>
        <authorList>
            <person name="Jo E."/>
        </authorList>
    </citation>
    <scope>NUCLEOTIDE SEQUENCE</scope>
    <source>
        <strain evidence="5">SGF0006</strain>
        <tissue evidence="5">Muscle</tissue>
    </source>
</reference>
<protein>
    <recommendedName>
        <fullName evidence="4">RED-like N-terminal domain-containing protein</fullName>
    </recommendedName>
</protein>
<evidence type="ECO:0000256" key="3">
    <source>
        <dbReference type="SAM" id="MobiDB-lite"/>
    </source>
</evidence>
<feature type="region of interest" description="Disordered" evidence="3">
    <location>
        <begin position="28"/>
        <end position="122"/>
    </location>
</feature>
<evidence type="ECO:0000313" key="6">
    <source>
        <dbReference type="Proteomes" id="UP001219934"/>
    </source>
</evidence>
<keyword evidence="2" id="KW-0539">Nucleus</keyword>
<accession>A0AAD6A6F0</accession>
<feature type="compositionally biased region" description="Basic and acidic residues" evidence="3">
    <location>
        <begin position="39"/>
        <end position="48"/>
    </location>
</feature>
<dbReference type="AlphaFoldDB" id="A0AAD6A6F0"/>
<dbReference type="InterPro" id="IPR012916">
    <property type="entry name" value="RED_N"/>
</dbReference>
<comment type="subcellular location">
    <subcellularLocation>
        <location evidence="1">Nucleus</location>
    </subcellularLocation>
</comment>
<evidence type="ECO:0000313" key="5">
    <source>
        <dbReference type="EMBL" id="KAJ4919220.1"/>
    </source>
</evidence>
<dbReference type="GO" id="GO:0005634">
    <property type="term" value="C:nucleus"/>
    <property type="evidence" value="ECO:0007669"/>
    <property type="project" value="UniProtKB-SubCell"/>
</dbReference>
<evidence type="ECO:0000259" key="4">
    <source>
        <dbReference type="Pfam" id="PF07808"/>
    </source>
</evidence>
<evidence type="ECO:0000256" key="2">
    <source>
        <dbReference type="ARBA" id="ARBA00023242"/>
    </source>
</evidence>
<keyword evidence="6" id="KW-1185">Reference proteome</keyword>
<evidence type="ECO:0000256" key="1">
    <source>
        <dbReference type="ARBA" id="ARBA00004123"/>
    </source>
</evidence>
<feature type="compositionally biased region" description="Basic residues" evidence="3">
    <location>
        <begin position="28"/>
        <end position="38"/>
    </location>
</feature>
<comment type="caution">
    <text evidence="5">The sequence shown here is derived from an EMBL/GenBank/DDBJ whole genome shotgun (WGS) entry which is preliminary data.</text>
</comment>